<dbReference type="Pfam" id="PF07501">
    <property type="entry name" value="G5"/>
    <property type="match status" value="1"/>
</dbReference>
<dbReference type="InterPro" id="IPR023346">
    <property type="entry name" value="Lysozyme-like_dom_sf"/>
</dbReference>
<dbReference type="InterPro" id="IPR007137">
    <property type="entry name" value="DUF348"/>
</dbReference>
<dbReference type="Gene3D" id="2.20.230.10">
    <property type="entry name" value="Resuscitation-promoting factor rpfb"/>
    <property type="match status" value="1"/>
</dbReference>
<keyword evidence="5" id="KW-1185">Reference proteome</keyword>
<keyword evidence="1" id="KW-0732">Signal</keyword>
<dbReference type="InterPro" id="IPR011098">
    <property type="entry name" value="G5_dom"/>
</dbReference>
<reference evidence="4" key="1">
    <citation type="submission" date="2022-06" db="EMBL/GenBank/DDBJ databases">
        <title>Genomic Encyclopedia of Archaeal and Bacterial Type Strains, Phase II (KMG-II): from individual species to whole genera.</title>
        <authorList>
            <person name="Goeker M."/>
        </authorList>
    </citation>
    <scope>NUCLEOTIDE SEQUENCE</scope>
    <source>
        <strain evidence="4">DSM 26652</strain>
    </source>
</reference>
<evidence type="ECO:0000259" key="3">
    <source>
        <dbReference type="PROSITE" id="PS51109"/>
    </source>
</evidence>
<accession>A0A9X2G2L2</accession>
<dbReference type="SMART" id="SM01208">
    <property type="entry name" value="G5"/>
    <property type="match status" value="1"/>
</dbReference>
<feature type="domain" description="G5" evidence="3">
    <location>
        <begin position="260"/>
        <end position="341"/>
    </location>
</feature>
<protein>
    <submittedName>
        <fullName evidence="4">Uncharacterized conserved protein YabE, contains G5 and tandem DUF348 domains</fullName>
    </submittedName>
</protein>
<feature type="compositionally biased region" description="Pro residues" evidence="2">
    <location>
        <begin position="1"/>
        <end position="10"/>
    </location>
</feature>
<dbReference type="Proteomes" id="UP001139493">
    <property type="component" value="Unassembled WGS sequence"/>
</dbReference>
<evidence type="ECO:0000313" key="4">
    <source>
        <dbReference type="EMBL" id="MCP2264548.1"/>
    </source>
</evidence>
<organism evidence="4 5">
    <name type="scientific">Promicromonospora thailandica</name>
    <dbReference type="NCBI Taxonomy" id="765201"/>
    <lineage>
        <taxon>Bacteria</taxon>
        <taxon>Bacillati</taxon>
        <taxon>Actinomycetota</taxon>
        <taxon>Actinomycetes</taxon>
        <taxon>Micrococcales</taxon>
        <taxon>Promicromonosporaceae</taxon>
        <taxon>Promicromonospora</taxon>
    </lineage>
</organism>
<proteinExistence type="predicted"/>
<evidence type="ECO:0000256" key="2">
    <source>
        <dbReference type="SAM" id="MobiDB-lite"/>
    </source>
</evidence>
<gene>
    <name evidence="4" type="ORF">APR03_001886</name>
</gene>
<sequence>MRVPVSPPVPGTSDDWTRVNPRSEQLSSGSIPSIDSPSEAAATRTTPQKNRRRWPLVAGLSAVAIVASGSVAFAEARKTVTLDVDGTTQTLTTYSGSVQGMLESQGIRLGERDLVAPGVDATLSDGDEIVVRYGRQVTMTDGKDQRDVWVTVTDASEALSTLAERGGDVALVASRSGDRASLPLRLNDDGPVAVVADGRTRVVEDHSESVDSVLDGLEIELDKDDLVSIAPVASLAEDKVIRGKDATAADKAGADVAVQVQRVETKRVTQRIDLDFSTKTVKDGDRYEDLADVVRTEGEKGVRTRVVQVRTIDGEVVHRKEISDKVTKKPVDRVVVDGTKERPVVVEETSAEPTTTAATTSAPAPAGSVKEIGQQMAAARGWTGSEWTCLELLWERESGWNYQAANPSSGAYGIPQALPGSKMGSAGSDWATNPATQIEWGLGYIADRYGTPCGAWGHSESVGWY</sequence>
<name>A0A9X2G2L2_9MICO</name>
<dbReference type="EMBL" id="JAMTCS010000005">
    <property type="protein sequence ID" value="MCP2264548.1"/>
    <property type="molecule type" value="Genomic_DNA"/>
</dbReference>
<comment type="caution">
    <text evidence="4">The sequence shown here is derived from an EMBL/GenBank/DDBJ whole genome shotgun (WGS) entry which is preliminary data.</text>
</comment>
<dbReference type="Pfam" id="PF03990">
    <property type="entry name" value="DUF348"/>
    <property type="match status" value="2"/>
</dbReference>
<feature type="region of interest" description="Disordered" evidence="2">
    <location>
        <begin position="348"/>
        <end position="368"/>
    </location>
</feature>
<dbReference type="Gene3D" id="1.10.530.10">
    <property type="match status" value="1"/>
</dbReference>
<feature type="region of interest" description="Disordered" evidence="2">
    <location>
        <begin position="1"/>
        <end position="50"/>
    </location>
</feature>
<feature type="compositionally biased region" description="Low complexity" evidence="2">
    <location>
        <begin position="27"/>
        <end position="38"/>
    </location>
</feature>
<evidence type="ECO:0000313" key="5">
    <source>
        <dbReference type="Proteomes" id="UP001139493"/>
    </source>
</evidence>
<dbReference type="SUPFAM" id="SSF53955">
    <property type="entry name" value="Lysozyme-like"/>
    <property type="match status" value="1"/>
</dbReference>
<dbReference type="AlphaFoldDB" id="A0A9X2G2L2"/>
<feature type="compositionally biased region" description="Low complexity" evidence="2">
    <location>
        <begin position="348"/>
        <end position="366"/>
    </location>
</feature>
<evidence type="ECO:0000256" key="1">
    <source>
        <dbReference type="ARBA" id="ARBA00022729"/>
    </source>
</evidence>
<dbReference type="PROSITE" id="PS51109">
    <property type="entry name" value="G5"/>
    <property type="match status" value="1"/>
</dbReference>